<evidence type="ECO:0000313" key="1">
    <source>
        <dbReference type="EMBL" id="GGP24245.1"/>
    </source>
</evidence>
<protein>
    <submittedName>
        <fullName evidence="1">Uncharacterized protein</fullName>
    </submittedName>
</protein>
<name>A0ABQ2PFG5_9NEIS</name>
<proteinExistence type="predicted"/>
<evidence type="ECO:0000313" key="2">
    <source>
        <dbReference type="Proteomes" id="UP000621859"/>
    </source>
</evidence>
<keyword evidence="2" id="KW-1185">Reference proteome</keyword>
<dbReference type="Proteomes" id="UP000621859">
    <property type="component" value="Unassembled WGS sequence"/>
</dbReference>
<sequence length="53" mass="5436">MNEKYNVMASGTIIHKNKTATEGVNSSFASGLPARRAGAGVAEVPAGRASRTC</sequence>
<comment type="caution">
    <text evidence="1">The sequence shown here is derived from an EMBL/GenBank/DDBJ whole genome shotgun (WGS) entry which is preliminary data.</text>
</comment>
<dbReference type="EMBL" id="BMLY01000001">
    <property type="protein sequence ID" value="GGP24245.1"/>
    <property type="molecule type" value="Genomic_DNA"/>
</dbReference>
<accession>A0ABQ2PFG5</accession>
<organism evidence="1 2">
    <name type="scientific">Silvimonas amylolytica</name>
    <dbReference type="NCBI Taxonomy" id="449663"/>
    <lineage>
        <taxon>Bacteria</taxon>
        <taxon>Pseudomonadati</taxon>
        <taxon>Pseudomonadota</taxon>
        <taxon>Betaproteobacteria</taxon>
        <taxon>Neisseriales</taxon>
        <taxon>Chitinibacteraceae</taxon>
        <taxon>Silvimonas</taxon>
    </lineage>
</organism>
<reference evidence="2" key="1">
    <citation type="journal article" date="2019" name="Int. J. Syst. Evol. Microbiol.">
        <title>The Global Catalogue of Microorganisms (GCM) 10K type strain sequencing project: providing services to taxonomists for standard genome sequencing and annotation.</title>
        <authorList>
            <consortium name="The Broad Institute Genomics Platform"/>
            <consortium name="The Broad Institute Genome Sequencing Center for Infectious Disease"/>
            <person name="Wu L."/>
            <person name="Ma J."/>
        </authorList>
    </citation>
    <scope>NUCLEOTIDE SEQUENCE [LARGE SCALE GENOMIC DNA]</scope>
    <source>
        <strain evidence="2">CGMCC 1.8860</strain>
    </source>
</reference>
<gene>
    <name evidence="1" type="ORF">GCM10010971_00640</name>
</gene>